<evidence type="ECO:0000313" key="2">
    <source>
        <dbReference type="EMBL" id="ADQ04370.1"/>
    </source>
</evidence>
<reference evidence="2 3" key="2">
    <citation type="journal article" date="2011" name="J. Bacteriol.">
        <title>Complete genome sequences for the anaerobic, extremely thermophilic plant biomass-degrading bacteria Caldicellulosiruptor hydrothermalis, Caldicellulosiruptor kristjanssonii, Caldicellulosiruptor kronotskyensis, Caldicellulosiruptor owensenis, and Caldicellulosiruptor lactoaceticus.</title>
        <authorList>
            <person name="Blumer-Schuette S.E."/>
            <person name="Ozdemir I."/>
            <person name="Mistry D."/>
            <person name="Lucas S."/>
            <person name="Lapidus A."/>
            <person name="Cheng J.F."/>
            <person name="Goodwin L.A."/>
            <person name="Pitluck S."/>
            <person name="Land M.L."/>
            <person name="Hauser L.J."/>
            <person name="Woyke T."/>
            <person name="Mikhailova N."/>
            <person name="Pati A."/>
            <person name="Kyrpides N.C."/>
            <person name="Ivanova N."/>
            <person name="Detter J.C."/>
            <person name="Walston-Davenport K."/>
            <person name="Han S."/>
            <person name="Adams M.W."/>
            <person name="Kelly R.M."/>
        </authorList>
    </citation>
    <scope>NUCLEOTIDE SEQUENCE [LARGE SCALE GENOMIC DNA]</scope>
    <source>
        <strain evidence="3">ATCC 700167 / DSM 13100 / OL</strain>
    </source>
</reference>
<dbReference type="AlphaFoldDB" id="E4Q5Z6"/>
<dbReference type="Pfam" id="PF13380">
    <property type="entry name" value="CoA_binding_2"/>
    <property type="match status" value="1"/>
</dbReference>
<dbReference type="InterPro" id="IPR003781">
    <property type="entry name" value="CoA-bd"/>
</dbReference>
<dbReference type="KEGG" id="cow:Calow_0800"/>
<dbReference type="eggNOG" id="COG1832">
    <property type="taxonomic scope" value="Bacteria"/>
</dbReference>
<dbReference type="PANTHER" id="PTHR33303:SF2">
    <property type="entry name" value="COA-BINDING DOMAIN-CONTAINING PROTEIN"/>
    <property type="match status" value="1"/>
</dbReference>
<dbReference type="STRING" id="632518.Calow_0800"/>
<sequence length="133" mass="15095">MDSKTIEAALGFKNWAVVGATPNKQKYGYMVFKKLKKKGYNVFAINPLYDEIENNKVYKTLLDLERKVDCVSMVIAPERGKIYIEQAAIVGAKYVWFQPGAESNELIELCKKNSIIPIYNACVLVALNHKNNF</sequence>
<dbReference type="SUPFAM" id="SSF51735">
    <property type="entry name" value="NAD(P)-binding Rossmann-fold domains"/>
    <property type="match status" value="1"/>
</dbReference>
<protein>
    <submittedName>
        <fullName evidence="2">CoA-binding domain protein</fullName>
    </submittedName>
</protein>
<keyword evidence="3" id="KW-1185">Reference proteome</keyword>
<dbReference type="HOGENOM" id="CLU_112567_1_2_9"/>
<organism evidence="2 3">
    <name type="scientific">Caldicellulosiruptor owensensis (strain ATCC 700167 / DSM 13100 / OL)</name>
    <dbReference type="NCBI Taxonomy" id="632518"/>
    <lineage>
        <taxon>Bacteria</taxon>
        <taxon>Bacillati</taxon>
        <taxon>Bacillota</taxon>
        <taxon>Bacillota incertae sedis</taxon>
        <taxon>Caldicellulosiruptorales</taxon>
        <taxon>Caldicellulosiruptoraceae</taxon>
        <taxon>Caldicellulosiruptor</taxon>
    </lineage>
</organism>
<dbReference type="OrthoDB" id="9804695at2"/>
<dbReference type="EMBL" id="CP002216">
    <property type="protein sequence ID" value="ADQ04370.1"/>
    <property type="molecule type" value="Genomic_DNA"/>
</dbReference>
<dbReference type="InterPro" id="IPR036291">
    <property type="entry name" value="NAD(P)-bd_dom_sf"/>
</dbReference>
<dbReference type="RefSeq" id="WP_013411763.1">
    <property type="nucleotide sequence ID" value="NC_014657.1"/>
</dbReference>
<dbReference type="Proteomes" id="UP000006889">
    <property type="component" value="Chromosome"/>
</dbReference>
<evidence type="ECO:0000259" key="1">
    <source>
        <dbReference type="SMART" id="SM00881"/>
    </source>
</evidence>
<dbReference type="PANTHER" id="PTHR33303">
    <property type="entry name" value="CYTOPLASMIC PROTEIN-RELATED"/>
    <property type="match status" value="1"/>
</dbReference>
<reference key="1">
    <citation type="submission" date="2010-09" db="EMBL/GenBank/DDBJ databases">
        <title>Complete sequence of Caldicellulosiruptor owensensis OL.</title>
        <authorList>
            <consortium name="US DOE Joint Genome Institute"/>
            <person name="Lucas S."/>
            <person name="Copeland A."/>
            <person name="Lapidus A."/>
            <person name="Cheng J.-F."/>
            <person name="Bruce D."/>
            <person name="Goodwin L."/>
            <person name="Pitluck S."/>
            <person name="Davenport K."/>
            <person name="Detter J.C."/>
            <person name="Han C."/>
            <person name="Tapia R."/>
            <person name="Land M."/>
            <person name="Hauser L."/>
            <person name="Chang Y.-J."/>
            <person name="Jeffries C."/>
            <person name="Kyrpides N."/>
            <person name="Ivanova N."/>
            <person name="Mikhailova N."/>
            <person name="Blumer-Schuette S.E."/>
            <person name="Kelly R.M."/>
            <person name="Woyke T."/>
        </authorList>
    </citation>
    <scope>NUCLEOTIDE SEQUENCE</scope>
    <source>
        <strain>OL</strain>
    </source>
</reference>
<accession>E4Q5Z6</accession>
<dbReference type="Gene3D" id="3.40.50.720">
    <property type="entry name" value="NAD(P)-binding Rossmann-like Domain"/>
    <property type="match status" value="1"/>
</dbReference>
<proteinExistence type="predicted"/>
<name>E4Q5Z6_CALOW</name>
<evidence type="ECO:0000313" key="3">
    <source>
        <dbReference type="Proteomes" id="UP000006889"/>
    </source>
</evidence>
<feature type="domain" description="CoA-binding" evidence="1">
    <location>
        <begin position="9"/>
        <end position="101"/>
    </location>
</feature>
<dbReference type="SMART" id="SM00881">
    <property type="entry name" value="CoA_binding"/>
    <property type="match status" value="1"/>
</dbReference>
<gene>
    <name evidence="2" type="ordered locus">Calow_0800</name>
</gene>